<protein>
    <submittedName>
        <fullName evidence="1">Uncharacterized protein</fullName>
    </submittedName>
</protein>
<dbReference type="AlphaFoldDB" id="A0A8S1M9H2"/>
<dbReference type="EMBL" id="CAJJDM010000057">
    <property type="protein sequence ID" value="CAD8076449.1"/>
    <property type="molecule type" value="Genomic_DNA"/>
</dbReference>
<evidence type="ECO:0000313" key="1">
    <source>
        <dbReference type="EMBL" id="CAD8076449.1"/>
    </source>
</evidence>
<proteinExistence type="predicted"/>
<name>A0A8S1M9H2_PARPR</name>
<sequence>MINLYIQQFVQKNVQYKRMKMKQMSCLSYNVCQINQLKLAKIINQLVIKTLV</sequence>
<accession>A0A8S1M9H2</accession>
<keyword evidence="2" id="KW-1185">Reference proteome</keyword>
<dbReference type="Proteomes" id="UP000688137">
    <property type="component" value="Unassembled WGS sequence"/>
</dbReference>
<evidence type="ECO:0000313" key="2">
    <source>
        <dbReference type="Proteomes" id="UP000688137"/>
    </source>
</evidence>
<organism evidence="1 2">
    <name type="scientific">Paramecium primaurelia</name>
    <dbReference type="NCBI Taxonomy" id="5886"/>
    <lineage>
        <taxon>Eukaryota</taxon>
        <taxon>Sar</taxon>
        <taxon>Alveolata</taxon>
        <taxon>Ciliophora</taxon>
        <taxon>Intramacronucleata</taxon>
        <taxon>Oligohymenophorea</taxon>
        <taxon>Peniculida</taxon>
        <taxon>Parameciidae</taxon>
        <taxon>Paramecium</taxon>
    </lineage>
</organism>
<comment type="caution">
    <text evidence="1">The sequence shown here is derived from an EMBL/GenBank/DDBJ whole genome shotgun (WGS) entry which is preliminary data.</text>
</comment>
<reference evidence="1" key="1">
    <citation type="submission" date="2021-01" db="EMBL/GenBank/DDBJ databases">
        <authorList>
            <consortium name="Genoscope - CEA"/>
            <person name="William W."/>
        </authorList>
    </citation>
    <scope>NUCLEOTIDE SEQUENCE</scope>
</reference>
<gene>
    <name evidence="1" type="ORF">PPRIM_AZ9-3.1.T0560124</name>
</gene>